<dbReference type="CDD" id="cd00293">
    <property type="entry name" value="USP-like"/>
    <property type="match status" value="1"/>
</dbReference>
<dbReference type="OrthoDB" id="4931198at2"/>
<comment type="caution">
    <text evidence="4">The sequence shown here is derived from an EMBL/GenBank/DDBJ whole genome shotgun (WGS) entry which is preliminary data.</text>
</comment>
<feature type="region of interest" description="Disordered" evidence="2">
    <location>
        <begin position="1"/>
        <end position="22"/>
    </location>
</feature>
<dbReference type="PANTHER" id="PTHR46268">
    <property type="entry name" value="STRESS RESPONSE PROTEIN NHAX"/>
    <property type="match status" value="1"/>
</dbReference>
<comment type="similarity">
    <text evidence="1">Belongs to the universal stress protein A family.</text>
</comment>
<dbReference type="InterPro" id="IPR014729">
    <property type="entry name" value="Rossmann-like_a/b/a_fold"/>
</dbReference>
<organism evidence="4 5">
    <name type="scientific">Labedella populi</name>
    <dbReference type="NCBI Taxonomy" id="2498850"/>
    <lineage>
        <taxon>Bacteria</taxon>
        <taxon>Bacillati</taxon>
        <taxon>Actinomycetota</taxon>
        <taxon>Actinomycetes</taxon>
        <taxon>Micrococcales</taxon>
        <taxon>Microbacteriaceae</taxon>
        <taxon>Labedella</taxon>
    </lineage>
</organism>
<dbReference type="InterPro" id="IPR006016">
    <property type="entry name" value="UspA"/>
</dbReference>
<dbReference type="RefSeq" id="WP_128499748.1">
    <property type="nucleotide sequence ID" value="NZ_RZNC01000005.1"/>
</dbReference>
<evidence type="ECO:0000259" key="3">
    <source>
        <dbReference type="Pfam" id="PF00582"/>
    </source>
</evidence>
<gene>
    <name evidence="4" type="ORF">ELQ92_13180</name>
</gene>
<dbReference type="Gene3D" id="3.40.50.620">
    <property type="entry name" value="HUPs"/>
    <property type="match status" value="2"/>
</dbReference>
<dbReference type="Proteomes" id="UP000288603">
    <property type="component" value="Unassembled WGS sequence"/>
</dbReference>
<feature type="domain" description="UspA" evidence="3">
    <location>
        <begin position="21"/>
        <end position="152"/>
    </location>
</feature>
<feature type="compositionally biased region" description="Low complexity" evidence="2">
    <location>
        <begin position="301"/>
        <end position="311"/>
    </location>
</feature>
<dbReference type="SUPFAM" id="SSF52402">
    <property type="entry name" value="Adenine nucleotide alpha hydrolases-like"/>
    <property type="match status" value="2"/>
</dbReference>
<name>A0A3S3ZKW8_9MICO</name>
<sequence>MTTTHSPERHHPVDATPVDTTIGVGVDGSVESTVALAWALERSRRTGEPVRLVTVVEEEAGSMGIDFAEQMTREASARIAAVGRSVRAERPDVAVELDVVHGPVAWALTHAVGPDDLLVVGTPAGDTVSDHVLGSRSVQVAAAARGPVMVVPPLVGTRRRGVVVGIETAGDVESLVPLGLAEAGALGEPLLFVHCAQQDGAGSKDVMAAVENALAGVEADPRVEVSTRLLHSDPVTGLTGLAAGASLLVLGRSRAPELNPLGTTCDRVLGRAPAPVLIAPIPAVTTAGIGIGTGDDHARRSSTGGRTSSSV</sequence>
<proteinExistence type="inferred from homology"/>
<dbReference type="Pfam" id="PF00582">
    <property type="entry name" value="Usp"/>
    <property type="match status" value="1"/>
</dbReference>
<evidence type="ECO:0000256" key="1">
    <source>
        <dbReference type="ARBA" id="ARBA00008791"/>
    </source>
</evidence>
<accession>A0A3S3ZKW8</accession>
<dbReference type="AlphaFoldDB" id="A0A3S3ZKW8"/>
<feature type="compositionally biased region" description="Basic and acidic residues" evidence="2">
    <location>
        <begin position="1"/>
        <end position="13"/>
    </location>
</feature>
<dbReference type="PANTHER" id="PTHR46268:SF6">
    <property type="entry name" value="UNIVERSAL STRESS PROTEIN UP12"/>
    <property type="match status" value="1"/>
</dbReference>
<reference evidence="4 5" key="1">
    <citation type="submission" date="2018-12" db="EMBL/GenBank/DDBJ databases">
        <authorList>
            <person name="Li F."/>
        </authorList>
    </citation>
    <scope>NUCLEOTIDE SEQUENCE [LARGE SCALE GENOMIC DNA]</scope>
    <source>
        <strain evidence="4 5">8H24J-4-2</strain>
    </source>
</reference>
<evidence type="ECO:0000256" key="2">
    <source>
        <dbReference type="SAM" id="MobiDB-lite"/>
    </source>
</evidence>
<feature type="region of interest" description="Disordered" evidence="2">
    <location>
        <begin position="290"/>
        <end position="311"/>
    </location>
</feature>
<evidence type="ECO:0000313" key="4">
    <source>
        <dbReference type="EMBL" id="RWZ59215.1"/>
    </source>
</evidence>
<protein>
    <submittedName>
        <fullName evidence="4">Universal stress protein</fullName>
    </submittedName>
</protein>
<keyword evidence="5" id="KW-1185">Reference proteome</keyword>
<evidence type="ECO:0000313" key="5">
    <source>
        <dbReference type="Proteomes" id="UP000288603"/>
    </source>
</evidence>
<dbReference type="EMBL" id="RZNC01000005">
    <property type="protein sequence ID" value="RWZ59215.1"/>
    <property type="molecule type" value="Genomic_DNA"/>
</dbReference>